<dbReference type="GeneID" id="9682955"/>
<dbReference type="Pfam" id="PF10184">
    <property type="entry name" value="DUF2358"/>
    <property type="match status" value="1"/>
</dbReference>
<proteinExistence type="inferred from homology"/>
<dbReference type="AlphaFoldDB" id="C1MN46"/>
<dbReference type="InterPro" id="IPR032710">
    <property type="entry name" value="NTF2-like_dom_sf"/>
</dbReference>
<name>C1MN46_MICPC</name>
<evidence type="ECO:0000256" key="1">
    <source>
        <dbReference type="ARBA" id="ARBA00009817"/>
    </source>
</evidence>
<dbReference type="InterPro" id="IPR011256">
    <property type="entry name" value="Reg_factor_effector_dom_sf"/>
</dbReference>
<dbReference type="KEGG" id="mpp:MICPUCDRAFT_44138"/>
<dbReference type="SUPFAM" id="SSF54427">
    <property type="entry name" value="NTF2-like"/>
    <property type="match status" value="1"/>
</dbReference>
<comment type="similarity">
    <text evidence="1">Belongs to the HEBP family.</text>
</comment>
<sequence length="320" mass="35732">MDVMAEDLTHLFDEKGIDRNLYEDDVSFEDPLTRYDNIDGYLFNIGMLKNVFKPRYVMHSIEQTGDWELSTRWTMEMTLPDVPFFWKPRLTFTGTSVMGLNPDTKRVKTHFDTWDSLGESQGFLNGPGGVAEVLRQVFDLTKAPDIETPRYAVLRRFASYEVREYEPFLVAETSTPGAFSGGNAFGVLAQYIFGGGNETNEKMEMTTPVYMTDAGKMQFVLERKFNGDVGALPKPKEGTGVETKLREGGVYAARRFNGIASEAGAEAEEKLLTDALVADGLVRAAGAPASLAQYNDPLTNPIQRRNEVLVKLEGFDKTKL</sequence>
<reference evidence="2 3" key="1">
    <citation type="journal article" date="2009" name="Science">
        <title>Green evolution and dynamic adaptations revealed by genomes of the marine picoeukaryotes Micromonas.</title>
        <authorList>
            <person name="Worden A.Z."/>
            <person name="Lee J.H."/>
            <person name="Mock T."/>
            <person name="Rouze P."/>
            <person name="Simmons M.P."/>
            <person name="Aerts A.L."/>
            <person name="Allen A.E."/>
            <person name="Cuvelier M.L."/>
            <person name="Derelle E."/>
            <person name="Everett M.V."/>
            <person name="Foulon E."/>
            <person name="Grimwood J."/>
            <person name="Gundlach H."/>
            <person name="Henrissat B."/>
            <person name="Napoli C."/>
            <person name="McDonald S.M."/>
            <person name="Parker M.S."/>
            <person name="Rombauts S."/>
            <person name="Salamov A."/>
            <person name="Von Dassow P."/>
            <person name="Badger J.H."/>
            <person name="Coutinho P.M."/>
            <person name="Demir E."/>
            <person name="Dubchak I."/>
            <person name="Gentemann C."/>
            <person name="Eikrem W."/>
            <person name="Gready J.E."/>
            <person name="John U."/>
            <person name="Lanier W."/>
            <person name="Lindquist E.A."/>
            <person name="Lucas S."/>
            <person name="Mayer K.F."/>
            <person name="Moreau H."/>
            <person name="Not F."/>
            <person name="Otillar R."/>
            <person name="Panaud O."/>
            <person name="Pangilinan J."/>
            <person name="Paulsen I."/>
            <person name="Piegu B."/>
            <person name="Poliakov A."/>
            <person name="Robbens S."/>
            <person name="Schmutz J."/>
            <person name="Toulza E."/>
            <person name="Wyss T."/>
            <person name="Zelensky A."/>
            <person name="Zhou K."/>
            <person name="Armbrust E.V."/>
            <person name="Bhattacharya D."/>
            <person name="Goodenough U.W."/>
            <person name="Van de Peer Y."/>
            <person name="Grigoriev I.V."/>
        </authorList>
    </citation>
    <scope>NUCLEOTIDE SEQUENCE [LARGE SCALE GENOMIC DNA]</scope>
    <source>
        <strain evidence="2 3">CCMP1545</strain>
    </source>
</reference>
<dbReference type="PANTHER" id="PTHR11220">
    <property type="entry name" value="HEME-BINDING PROTEIN-RELATED"/>
    <property type="match status" value="1"/>
</dbReference>
<protein>
    <submittedName>
        <fullName evidence="2">Predicted protein</fullName>
    </submittedName>
</protein>
<accession>C1MN46</accession>
<dbReference type="Pfam" id="PF04832">
    <property type="entry name" value="SOUL"/>
    <property type="match status" value="1"/>
</dbReference>
<dbReference type="OrthoDB" id="44820at2759"/>
<dbReference type="InterPro" id="IPR006917">
    <property type="entry name" value="SOUL_heme-bd"/>
</dbReference>
<evidence type="ECO:0000313" key="2">
    <source>
        <dbReference type="EMBL" id="EEH58686.1"/>
    </source>
</evidence>
<dbReference type="PANTHER" id="PTHR11220:SF50">
    <property type="entry name" value="SOUL HEME-BINDING FAMILY PROTEIN"/>
    <property type="match status" value="1"/>
</dbReference>
<dbReference type="eggNOG" id="ENOG502QWGB">
    <property type="taxonomic scope" value="Eukaryota"/>
</dbReference>
<organism evidence="3">
    <name type="scientific">Micromonas pusilla (strain CCMP1545)</name>
    <name type="common">Picoplanktonic green alga</name>
    <dbReference type="NCBI Taxonomy" id="564608"/>
    <lineage>
        <taxon>Eukaryota</taxon>
        <taxon>Viridiplantae</taxon>
        <taxon>Chlorophyta</taxon>
        <taxon>Mamiellophyceae</taxon>
        <taxon>Mamiellales</taxon>
        <taxon>Mamiellaceae</taxon>
        <taxon>Micromonas</taxon>
    </lineage>
</organism>
<dbReference type="EMBL" id="GG663737">
    <property type="protein sequence ID" value="EEH58686.1"/>
    <property type="molecule type" value="Genomic_DNA"/>
</dbReference>
<dbReference type="RefSeq" id="XP_003057041.1">
    <property type="nucleotide sequence ID" value="XM_003056995.1"/>
</dbReference>
<keyword evidence="3" id="KW-1185">Reference proteome</keyword>
<dbReference type="InterPro" id="IPR018790">
    <property type="entry name" value="DUF2358"/>
</dbReference>
<dbReference type="OMA" id="QGIDRTM"/>
<dbReference type="SUPFAM" id="SSF55136">
    <property type="entry name" value="Probable bacterial effector-binding domain"/>
    <property type="match status" value="1"/>
</dbReference>
<dbReference type="Proteomes" id="UP000001876">
    <property type="component" value="Unassembled WGS sequence"/>
</dbReference>
<dbReference type="STRING" id="564608.C1MN46"/>
<gene>
    <name evidence="2" type="ORF">MICPUCDRAFT_44138</name>
</gene>
<evidence type="ECO:0000313" key="3">
    <source>
        <dbReference type="Proteomes" id="UP000001876"/>
    </source>
</evidence>
<dbReference type="Gene3D" id="3.20.80.10">
    <property type="entry name" value="Regulatory factor, effector binding domain"/>
    <property type="match status" value="1"/>
</dbReference>